<dbReference type="EMBL" id="RZUH01000009">
    <property type="protein sequence ID" value="KAA8826945.1"/>
    <property type="molecule type" value="Genomic_DNA"/>
</dbReference>
<sequence length="117" mass="12978">MDYHALDEKFTGLVDFLRKAVEALVFHGIVLAVSIGMGVFVSLLQHRLPFPLAMAAWLPVVVLCLAMEELNWMARSWRAFACLLAVIICLGVGTPAFRPVRKHPTINQADSDSRCIV</sequence>
<proteinExistence type="predicted"/>
<keyword evidence="1" id="KW-0812">Transmembrane</keyword>
<organism evidence="2 3">
    <name type="scientific">Bifidobacterium myosotis</name>
    <dbReference type="NCBI Taxonomy" id="1630166"/>
    <lineage>
        <taxon>Bacteria</taxon>
        <taxon>Bacillati</taxon>
        <taxon>Actinomycetota</taxon>
        <taxon>Actinomycetes</taxon>
        <taxon>Bifidobacteriales</taxon>
        <taxon>Bifidobacteriaceae</taxon>
        <taxon>Bifidobacterium</taxon>
    </lineage>
</organism>
<accession>A0A5M9ZHM6</accession>
<protein>
    <submittedName>
        <fullName evidence="2">Uncharacterized protein</fullName>
    </submittedName>
</protein>
<dbReference type="Proteomes" id="UP000410049">
    <property type="component" value="Unassembled WGS sequence"/>
</dbReference>
<keyword evidence="1" id="KW-0472">Membrane</keyword>
<dbReference type="AlphaFoldDB" id="A0A5M9ZHM6"/>
<reference evidence="2 3" key="1">
    <citation type="journal article" date="2019" name="Syst. Appl. Microbiol.">
        <title>Characterization of Bifidobacterium species in feaces of the Egyptian fruit bat: Description of B. vespertilionis sp. nov. and B. rousetti sp. nov.</title>
        <authorList>
            <person name="Modesto M."/>
            <person name="Satti M."/>
            <person name="Watanabe K."/>
            <person name="Puglisi E."/>
            <person name="Morelli L."/>
            <person name="Huang C.-H."/>
            <person name="Liou J.-S."/>
            <person name="Miyashita M."/>
            <person name="Tamura T."/>
            <person name="Saito S."/>
            <person name="Mori K."/>
            <person name="Huang L."/>
            <person name="Sciavilla P."/>
            <person name="Sandri C."/>
            <person name="Spiezio C."/>
            <person name="Vitali F."/>
            <person name="Cavalieri D."/>
            <person name="Perpetuini G."/>
            <person name="Tofalo R."/>
            <person name="Bonetti A."/>
            <person name="Arita M."/>
            <person name="Mattarelli P."/>
        </authorList>
    </citation>
    <scope>NUCLEOTIDE SEQUENCE [LARGE SCALE GENOMIC DNA]</scope>
    <source>
        <strain evidence="2 3">RST17</strain>
    </source>
</reference>
<name>A0A5M9ZHM6_9BIFI</name>
<feature type="transmembrane region" description="Helical" evidence="1">
    <location>
        <begin position="79"/>
        <end position="97"/>
    </location>
</feature>
<feature type="transmembrane region" description="Helical" evidence="1">
    <location>
        <begin position="21"/>
        <end position="44"/>
    </location>
</feature>
<keyword evidence="1" id="KW-1133">Transmembrane helix</keyword>
<feature type="transmembrane region" description="Helical" evidence="1">
    <location>
        <begin position="50"/>
        <end position="67"/>
    </location>
</feature>
<gene>
    <name evidence="2" type="ORF">EMO91_10465</name>
</gene>
<evidence type="ECO:0000313" key="2">
    <source>
        <dbReference type="EMBL" id="KAA8826945.1"/>
    </source>
</evidence>
<evidence type="ECO:0000256" key="1">
    <source>
        <dbReference type="SAM" id="Phobius"/>
    </source>
</evidence>
<evidence type="ECO:0000313" key="3">
    <source>
        <dbReference type="Proteomes" id="UP000410049"/>
    </source>
</evidence>
<comment type="caution">
    <text evidence="2">The sequence shown here is derived from an EMBL/GenBank/DDBJ whole genome shotgun (WGS) entry which is preliminary data.</text>
</comment>
<dbReference type="RefSeq" id="WP_150379901.1">
    <property type="nucleotide sequence ID" value="NZ_RZUH01000009.1"/>
</dbReference>